<feature type="active site" evidence="2">
    <location>
        <position position="325"/>
    </location>
</feature>
<accession>A0A022WFW8</accession>
<dbReference type="AlphaFoldDB" id="A0A022WFW8"/>
<dbReference type="EMBL" id="KK207694">
    <property type="protein sequence ID" value="EZF57295.1"/>
    <property type="molecule type" value="Genomic_DNA"/>
</dbReference>
<dbReference type="NCBIfam" id="NF005757">
    <property type="entry name" value="PRK07581.1"/>
    <property type="match status" value="1"/>
</dbReference>
<feature type="active site" description="Nucleophile" evidence="2">
    <location>
        <position position="123"/>
    </location>
</feature>
<dbReference type="OrthoDB" id="9972683at2759"/>
<gene>
    <name evidence="4" type="ORF">H103_00438</name>
</gene>
<sequence>MTEEYSTFELGDWSLQSGQVIPKAHIAYRTFGDPKLPAIVYPSWFSGTISANFWLVGEDKELSPKKYFIIIPAMFGNGQSSSPSNTDLSPFPAVAVYDNVRAQYKLVTEHLGVKHVRAVLGWSMGAGQTFQWAAQYPNFMDIIVPFCGSAKTSLHNQVFLEGVKCALLSAKRFRSAGSGKDGICSEGIVGRKWTEEERDVGLRAVGRVYAGWGMSQPFYREKLYETVMGYKDLEDFLVNFWEKYFLSKDPENLLTMLQTWQNADISQQEPYNGNFQAALKGIKAKALVLPCRHDLYFPPEDSEYEVANMAPGVGELDVFPSIWGHWAGGPGENKEDVKWLNDKLVDFFKRTPISESLTTALKDLKV</sequence>
<dbReference type="Pfam" id="PF00561">
    <property type="entry name" value="Abhydrolase_1"/>
    <property type="match status" value="1"/>
</dbReference>
<dbReference type="GO" id="GO:0016747">
    <property type="term" value="F:acyltransferase activity, transferring groups other than amino-acyl groups"/>
    <property type="evidence" value="ECO:0007669"/>
    <property type="project" value="InterPro"/>
</dbReference>
<feature type="active site" evidence="2">
    <location>
        <position position="294"/>
    </location>
</feature>
<dbReference type="SUPFAM" id="SSF53474">
    <property type="entry name" value="alpha/beta-Hydrolases"/>
    <property type="match status" value="1"/>
</dbReference>
<evidence type="ECO:0000259" key="3">
    <source>
        <dbReference type="Pfam" id="PF00561"/>
    </source>
</evidence>
<evidence type="ECO:0000256" key="2">
    <source>
        <dbReference type="PIRSR" id="PIRSR000443-1"/>
    </source>
</evidence>
<comment type="similarity">
    <text evidence="1">Belongs to the AB hydrolase superfamily. MetX family.</text>
</comment>
<dbReference type="Proteomes" id="UP000023758">
    <property type="component" value="Unassembled WGS sequence"/>
</dbReference>
<feature type="domain" description="AB hydrolase-1" evidence="3">
    <location>
        <begin position="54"/>
        <end position="144"/>
    </location>
</feature>
<dbReference type="InterPro" id="IPR008220">
    <property type="entry name" value="HAT_MetX-like"/>
</dbReference>
<dbReference type="HOGENOM" id="CLU_028760_2_0_1"/>
<dbReference type="PANTHER" id="PTHR32268:SF15">
    <property type="entry name" value="HOMOSERINE ACETYLTRANSFERASE FAMILY PROTEIN (AFU_ORTHOLOGUE AFUA_1G15350)"/>
    <property type="match status" value="1"/>
</dbReference>
<reference evidence="4" key="1">
    <citation type="submission" date="2014-02" db="EMBL/GenBank/DDBJ databases">
        <title>The Genome Sequence of Trichophyton rubrum (morphotype fischeri) CBS 288.86.</title>
        <authorList>
            <consortium name="The Broad Institute Genomics Platform"/>
            <person name="Cuomo C.A."/>
            <person name="White T.C."/>
            <person name="Graser Y."/>
            <person name="Martinez-Rossi N."/>
            <person name="Heitman J."/>
            <person name="Young S.K."/>
            <person name="Zeng Q."/>
            <person name="Gargeya S."/>
            <person name="Abouelleil A."/>
            <person name="Alvarado L."/>
            <person name="Chapman S.B."/>
            <person name="Gainer-Dewar J."/>
            <person name="Goldberg J."/>
            <person name="Griggs A."/>
            <person name="Gujja S."/>
            <person name="Hansen M."/>
            <person name="Howarth C."/>
            <person name="Imamovic A."/>
            <person name="Larimer J."/>
            <person name="Martinez D."/>
            <person name="Murphy C."/>
            <person name="Pearson M.D."/>
            <person name="Persinoti G."/>
            <person name="Poon T."/>
            <person name="Priest M."/>
            <person name="Roberts A.D."/>
            <person name="Saif S."/>
            <person name="Shea T.D."/>
            <person name="Sykes S.N."/>
            <person name="Wortman J."/>
            <person name="Nusbaum C."/>
            <person name="Birren B."/>
        </authorList>
    </citation>
    <scope>NUCLEOTIDE SEQUENCE [LARGE SCALE GENOMIC DNA]</scope>
    <source>
        <strain evidence="4">CBS 288.86</strain>
    </source>
</reference>
<organism evidence="4">
    <name type="scientific">Trichophyton rubrum CBS 288.86</name>
    <dbReference type="NCBI Taxonomy" id="1215330"/>
    <lineage>
        <taxon>Eukaryota</taxon>
        <taxon>Fungi</taxon>
        <taxon>Dikarya</taxon>
        <taxon>Ascomycota</taxon>
        <taxon>Pezizomycotina</taxon>
        <taxon>Eurotiomycetes</taxon>
        <taxon>Eurotiomycetidae</taxon>
        <taxon>Onygenales</taxon>
        <taxon>Arthrodermataceae</taxon>
        <taxon>Trichophyton</taxon>
    </lineage>
</organism>
<dbReference type="Gene3D" id="3.40.50.1820">
    <property type="entry name" value="alpha/beta hydrolase"/>
    <property type="match status" value="1"/>
</dbReference>
<protein>
    <recommendedName>
        <fullName evidence="3">AB hydrolase-1 domain-containing protein</fullName>
    </recommendedName>
</protein>
<name>A0A022WFW8_TRIRU</name>
<dbReference type="PIRSF" id="PIRSF000443">
    <property type="entry name" value="Homoser_Ac_trans"/>
    <property type="match status" value="1"/>
</dbReference>
<dbReference type="PANTHER" id="PTHR32268">
    <property type="entry name" value="HOMOSERINE O-ACETYLTRANSFERASE"/>
    <property type="match status" value="1"/>
</dbReference>
<evidence type="ECO:0000256" key="1">
    <source>
        <dbReference type="ARBA" id="ARBA00006886"/>
    </source>
</evidence>
<evidence type="ECO:0000313" key="4">
    <source>
        <dbReference type="EMBL" id="EZF57295.1"/>
    </source>
</evidence>
<dbReference type="InterPro" id="IPR029058">
    <property type="entry name" value="AB_hydrolase_fold"/>
</dbReference>
<proteinExistence type="inferred from homology"/>
<dbReference type="InterPro" id="IPR000073">
    <property type="entry name" value="AB_hydrolase_1"/>
</dbReference>